<dbReference type="GO" id="GO:0004843">
    <property type="term" value="F:cysteine-type deubiquitinase activity"/>
    <property type="evidence" value="ECO:0007669"/>
    <property type="project" value="UniProtKB-EC"/>
</dbReference>
<feature type="region of interest" description="Disordered" evidence="8">
    <location>
        <begin position="1"/>
        <end position="48"/>
    </location>
</feature>
<keyword evidence="11" id="KW-1185">Reference proteome</keyword>
<organism evidence="10 11">
    <name type="scientific">Peltaster fructicola</name>
    <dbReference type="NCBI Taxonomy" id="286661"/>
    <lineage>
        <taxon>Eukaryota</taxon>
        <taxon>Fungi</taxon>
        <taxon>Dikarya</taxon>
        <taxon>Ascomycota</taxon>
        <taxon>Pezizomycotina</taxon>
        <taxon>Dothideomycetes</taxon>
        <taxon>Dothideomycetes incertae sedis</taxon>
        <taxon>Peltaster</taxon>
    </lineage>
</organism>
<dbReference type="Pfam" id="PF00443">
    <property type="entry name" value="UCH"/>
    <property type="match status" value="1"/>
</dbReference>
<feature type="compositionally biased region" description="Basic and acidic residues" evidence="8">
    <location>
        <begin position="752"/>
        <end position="764"/>
    </location>
</feature>
<evidence type="ECO:0000256" key="6">
    <source>
        <dbReference type="ARBA" id="ARBA00022801"/>
    </source>
</evidence>
<reference evidence="10 11" key="1">
    <citation type="journal article" date="2016" name="Sci. Rep.">
        <title>Peltaster fructicola genome reveals evolution from an invasive phytopathogen to an ectophytic parasite.</title>
        <authorList>
            <person name="Xu C."/>
            <person name="Chen H."/>
            <person name="Gleason M.L."/>
            <person name="Xu J.R."/>
            <person name="Liu H."/>
            <person name="Zhang R."/>
            <person name="Sun G."/>
        </authorList>
    </citation>
    <scope>NUCLEOTIDE SEQUENCE [LARGE SCALE GENOMIC DNA]</scope>
    <source>
        <strain evidence="10 11">LNHT1506</strain>
    </source>
</reference>
<dbReference type="GO" id="GO:0016579">
    <property type="term" value="P:protein deubiquitination"/>
    <property type="evidence" value="ECO:0007669"/>
    <property type="project" value="InterPro"/>
</dbReference>
<dbReference type="EMBL" id="CP051141">
    <property type="protein sequence ID" value="QIW98337.1"/>
    <property type="molecule type" value="Genomic_DNA"/>
</dbReference>
<comment type="catalytic activity">
    <reaction evidence="1">
        <text>Thiol-dependent hydrolysis of ester, thioester, amide, peptide and isopeptide bonds formed by the C-terminal Gly of ubiquitin (a 76-residue protein attached to proteins as an intracellular targeting signal).</text>
        <dbReference type="EC" id="3.4.19.12"/>
    </reaction>
</comment>
<dbReference type="GO" id="GO:0005829">
    <property type="term" value="C:cytosol"/>
    <property type="evidence" value="ECO:0007669"/>
    <property type="project" value="TreeGrafter"/>
</dbReference>
<comment type="similarity">
    <text evidence="2">Belongs to the peptidase C19 family.</text>
</comment>
<feature type="compositionally biased region" description="Basic and acidic residues" evidence="8">
    <location>
        <begin position="37"/>
        <end position="48"/>
    </location>
</feature>
<dbReference type="AlphaFoldDB" id="A0A6H0XUQ0"/>
<dbReference type="InterPro" id="IPR038765">
    <property type="entry name" value="Papain-like_cys_pep_sf"/>
</dbReference>
<feature type="compositionally biased region" description="Low complexity" evidence="8">
    <location>
        <begin position="635"/>
        <end position="656"/>
    </location>
</feature>
<evidence type="ECO:0000256" key="4">
    <source>
        <dbReference type="ARBA" id="ARBA00022670"/>
    </source>
</evidence>
<evidence type="ECO:0000256" key="5">
    <source>
        <dbReference type="ARBA" id="ARBA00022786"/>
    </source>
</evidence>
<dbReference type="PANTHER" id="PTHR24006:SF722">
    <property type="entry name" value="UBIQUITIN CARBOXYL-TERMINAL HYDROLASE 48"/>
    <property type="match status" value="1"/>
</dbReference>
<dbReference type="InterPro" id="IPR050164">
    <property type="entry name" value="Peptidase_C19"/>
</dbReference>
<evidence type="ECO:0000256" key="3">
    <source>
        <dbReference type="ARBA" id="ARBA00012759"/>
    </source>
</evidence>
<dbReference type="OrthoDB" id="6287070at2759"/>
<keyword evidence="4" id="KW-0645">Protease</keyword>
<evidence type="ECO:0000259" key="9">
    <source>
        <dbReference type="PROSITE" id="PS50235"/>
    </source>
</evidence>
<dbReference type="GO" id="GO:0005634">
    <property type="term" value="C:nucleus"/>
    <property type="evidence" value="ECO:0007669"/>
    <property type="project" value="UniProtKB-SubCell"/>
</dbReference>
<feature type="domain" description="USP" evidence="9">
    <location>
        <begin position="112"/>
        <end position="542"/>
    </location>
</feature>
<dbReference type="InterPro" id="IPR028889">
    <property type="entry name" value="USP"/>
</dbReference>
<dbReference type="SUPFAM" id="SSF54001">
    <property type="entry name" value="Cysteine proteinases"/>
    <property type="match status" value="1"/>
</dbReference>
<evidence type="ECO:0000313" key="10">
    <source>
        <dbReference type="EMBL" id="QIW98337.1"/>
    </source>
</evidence>
<keyword evidence="7" id="KW-0788">Thiol protease</keyword>
<evidence type="ECO:0000256" key="1">
    <source>
        <dbReference type="ARBA" id="ARBA00000707"/>
    </source>
</evidence>
<keyword evidence="6" id="KW-0378">Hydrolase</keyword>
<protein>
    <recommendedName>
        <fullName evidence="3">ubiquitinyl hydrolase 1</fullName>
        <ecNumber evidence="3">3.4.19.12</ecNumber>
    </recommendedName>
</protein>
<feature type="compositionally biased region" description="Polar residues" evidence="8">
    <location>
        <begin position="600"/>
        <end position="610"/>
    </location>
</feature>
<accession>A0A6H0XUQ0</accession>
<dbReference type="InterPro" id="IPR001394">
    <property type="entry name" value="Peptidase_C19_UCH"/>
</dbReference>
<feature type="compositionally biased region" description="Basic and acidic residues" evidence="8">
    <location>
        <begin position="773"/>
        <end position="786"/>
    </location>
</feature>
<feature type="region of interest" description="Disordered" evidence="8">
    <location>
        <begin position="599"/>
        <end position="700"/>
    </location>
</feature>
<feature type="compositionally biased region" description="Basic residues" evidence="8">
    <location>
        <begin position="677"/>
        <end position="686"/>
    </location>
</feature>
<gene>
    <name evidence="10" type="ORF">AMS68_003855</name>
</gene>
<dbReference type="EC" id="3.4.19.12" evidence="3"/>
<sequence>MSGVHRFLSRRDKNKPSTVSKKEGRSDHFNGVFTLDEPTKKKPDKEEERKIKGIVARIESYGIDNLDEANVEYALRTAVPQGDPEAAFKLLMLLEETFEGIVRPFDPDKKLLGAVNRESVTCYLDALLFAMFARLDSFEAMLYNSFEDPERKSLAGLLRLWVNLLRSGRLIPVDVTKRLQEAMSACGWEDAAKLKQQDPSEAFGFITGQLELPLLTLKMDLYHTGREDPQDDHKFVNERLLEVAIPDKPSESNAVITLEDCLEHYFNNRIEVKRHMQEQRRNTLKQFEVEEKSQAGLHVEIAELTNLTDTPLSTPISETPTSVRTLADRIRPSIRGRADSIFSQRKVELEGVDPEKVTSPAQSDVKSRKMSTRTEVLMPAWQFFKLLPWYTDHMPTSDAQVAAHFSKKRPVLGICLKRYSYTNTGKAQRTDTYIDIPLEIAVPNFVSDDNMDEGPLMGNFRLLLQSVVCHRGASVHSGHYICLSRGRASNAGHAPHTDSDSDSDIDDPWMRFDDLATERVSYVDIHQALKDETPYLLFYQVQPVDEDGRSIHDLPSYAEATSHSMPDPILSEKSDTELNSALASPAPIAETEATDFAISSRRTSLDQISPSAEAPRGRSSLSVLRDERRGSVSFDDTSLAGSTATSTALTDAASSSVPATPSEEKPSSFLSVMGSRRGSKPHKSKSRPASNGPDAGSGRFSLNMAKLTAKMSRVEAPVAESELPPALAAMPDRVSVEKSPHVISAVVLATDGKETIPKALPEKGRKGKSSRKEKKEGQDDRECTLM</sequence>
<evidence type="ECO:0000256" key="8">
    <source>
        <dbReference type="SAM" id="MobiDB-lite"/>
    </source>
</evidence>
<keyword evidence="5" id="KW-0833">Ubl conjugation pathway</keyword>
<feature type="compositionally biased region" description="Basic and acidic residues" evidence="8">
    <location>
        <begin position="9"/>
        <end position="28"/>
    </location>
</feature>
<dbReference type="GO" id="GO:0006508">
    <property type="term" value="P:proteolysis"/>
    <property type="evidence" value="ECO:0007669"/>
    <property type="project" value="UniProtKB-KW"/>
</dbReference>
<dbReference type="PANTHER" id="PTHR24006">
    <property type="entry name" value="UBIQUITIN CARBOXYL-TERMINAL HYDROLASE"/>
    <property type="match status" value="1"/>
</dbReference>
<evidence type="ECO:0000256" key="7">
    <source>
        <dbReference type="ARBA" id="ARBA00022807"/>
    </source>
</evidence>
<evidence type="ECO:0000313" key="11">
    <source>
        <dbReference type="Proteomes" id="UP000503462"/>
    </source>
</evidence>
<name>A0A6H0XUQ0_9PEZI</name>
<feature type="region of interest" description="Disordered" evidence="8">
    <location>
        <begin position="752"/>
        <end position="786"/>
    </location>
</feature>
<dbReference type="Proteomes" id="UP000503462">
    <property type="component" value="Chromosome 3"/>
</dbReference>
<dbReference type="Gene3D" id="3.90.70.10">
    <property type="entry name" value="Cysteine proteinases"/>
    <property type="match status" value="2"/>
</dbReference>
<evidence type="ECO:0000256" key="2">
    <source>
        <dbReference type="ARBA" id="ARBA00009085"/>
    </source>
</evidence>
<dbReference type="PROSITE" id="PS50235">
    <property type="entry name" value="USP_3"/>
    <property type="match status" value="1"/>
</dbReference>
<proteinExistence type="inferred from homology"/>